<dbReference type="EMBL" id="SMBI01000004">
    <property type="protein sequence ID" value="TCU26333.1"/>
    <property type="molecule type" value="Genomic_DNA"/>
</dbReference>
<evidence type="ECO:0000256" key="1">
    <source>
        <dbReference type="ARBA" id="ARBA00008861"/>
    </source>
</evidence>
<dbReference type="InterPro" id="IPR039126">
    <property type="entry name" value="GGACT"/>
</dbReference>
<evidence type="ECO:0000256" key="2">
    <source>
        <dbReference type="PIRSR" id="PIRSR639126-1"/>
    </source>
</evidence>
<comment type="caution">
    <text evidence="6">The sequence shown here is derived from an EMBL/GenBank/DDBJ whole genome shotgun (WGS) entry which is preliminary data.</text>
</comment>
<dbReference type="GeneID" id="67486334"/>
<accession>A0A1S9GWK1</accession>
<dbReference type="PANTHER" id="PTHR12510">
    <property type="entry name" value="TROPONIN C-AKIN-1 PROTEIN"/>
    <property type="match status" value="1"/>
</dbReference>
<reference evidence="6 7" key="1">
    <citation type="submission" date="2019-03" db="EMBL/GenBank/DDBJ databases">
        <title>Genomic Encyclopedia of Type Strains, Phase IV (KMG-V): Genome sequencing to study the core and pangenomes of soil and plant-associated prokaryotes.</title>
        <authorList>
            <person name="Whitman W."/>
        </authorList>
    </citation>
    <scope>NUCLEOTIDE SEQUENCE [LARGE SCALE GENOMIC DNA]</scope>
    <source>
        <strain evidence="6 7">FB403</strain>
    </source>
</reference>
<dbReference type="Proteomes" id="UP000295021">
    <property type="component" value="Unassembled WGS sequence"/>
</dbReference>
<comment type="similarity">
    <text evidence="1 3">Belongs to the gamma-glutamylcyclotransferase family.</text>
</comment>
<feature type="active site" description="Proton acceptor" evidence="2">
    <location>
        <position position="79"/>
    </location>
</feature>
<reference evidence="5" key="2">
    <citation type="submission" date="2020-04" db="EMBL/GenBank/DDBJ databases">
        <title>Global-level population genomics supports evidence of horizontal gene transfer on evolution of Rhizobia in Lentils.</title>
        <authorList>
            <person name="Gai Y."/>
            <person name="Cook D."/>
            <person name="Riely B."/>
        </authorList>
    </citation>
    <scope>NUCLEOTIDE SEQUENCE</scope>
    <source>
        <strain evidence="5">TLR9</strain>
    </source>
</reference>
<protein>
    <recommendedName>
        <fullName evidence="3">Gamma-glutamylcyclotransferase family protein</fullName>
    </recommendedName>
</protein>
<dbReference type="InterPro" id="IPR009288">
    <property type="entry name" value="AIG2-like_dom"/>
</dbReference>
<gene>
    <name evidence="6" type="ORF">EV131_104484</name>
    <name evidence="5" type="ORF">HFO74_04465</name>
</gene>
<dbReference type="CDD" id="cd06661">
    <property type="entry name" value="GGCT_like"/>
    <property type="match status" value="1"/>
</dbReference>
<evidence type="ECO:0000313" key="7">
    <source>
        <dbReference type="Proteomes" id="UP000295021"/>
    </source>
</evidence>
<dbReference type="PANTHER" id="PTHR12510:SF4">
    <property type="entry name" value="GAMMA-GLUTAMYLAMINECYCLOTRANSFERASE"/>
    <property type="match status" value="1"/>
</dbReference>
<dbReference type="InterPro" id="IPR013024">
    <property type="entry name" value="GGCT-like"/>
</dbReference>
<evidence type="ECO:0000259" key="4">
    <source>
        <dbReference type="Pfam" id="PF06094"/>
    </source>
</evidence>
<dbReference type="GO" id="GO:0005829">
    <property type="term" value="C:cytosol"/>
    <property type="evidence" value="ECO:0007669"/>
    <property type="project" value="TreeGrafter"/>
</dbReference>
<dbReference type="EMBL" id="JAAXQQ010000001">
    <property type="protein sequence ID" value="MBY3062697.1"/>
    <property type="molecule type" value="Genomic_DNA"/>
</dbReference>
<dbReference type="InterPro" id="IPR036568">
    <property type="entry name" value="GGCT-like_sf"/>
</dbReference>
<sequence length="137" mass="15509">MTQDVFVFGTLKRGFALHERGLSRARFLGIFRTLECYPMLIAGPWFAPMMFNEPGNGYHVVGELYESGDDTIARLDQLESLGIPGNLRVAIDVEPVAGGPIRTALAYMKSRQLAKPVHSDYLRVYEDRRFVPFDRRG</sequence>
<dbReference type="Pfam" id="PF06094">
    <property type="entry name" value="GGACT"/>
    <property type="match status" value="1"/>
</dbReference>
<name>A0A1S9GWK1_9HYPH</name>
<dbReference type="AlphaFoldDB" id="A0A1S9GWK1"/>
<organism evidence="6 7">
    <name type="scientific">Rhizobium laguerreae</name>
    <dbReference type="NCBI Taxonomy" id="1076926"/>
    <lineage>
        <taxon>Bacteria</taxon>
        <taxon>Pseudomonadati</taxon>
        <taxon>Pseudomonadota</taxon>
        <taxon>Alphaproteobacteria</taxon>
        <taxon>Hyphomicrobiales</taxon>
        <taxon>Rhizobiaceae</taxon>
        <taxon>Rhizobium/Agrobacterium group</taxon>
        <taxon>Rhizobium</taxon>
    </lineage>
</organism>
<dbReference type="Gene3D" id="3.10.490.10">
    <property type="entry name" value="Gamma-glutamyl cyclotransferase-like"/>
    <property type="match status" value="1"/>
</dbReference>
<evidence type="ECO:0000313" key="5">
    <source>
        <dbReference type="EMBL" id="MBY3062697.1"/>
    </source>
</evidence>
<evidence type="ECO:0000256" key="3">
    <source>
        <dbReference type="RuleBase" id="RU367036"/>
    </source>
</evidence>
<dbReference type="RefSeq" id="WP_077977107.1">
    <property type="nucleotide sequence ID" value="NZ_CP088090.1"/>
</dbReference>
<evidence type="ECO:0000313" key="6">
    <source>
        <dbReference type="EMBL" id="TCU26333.1"/>
    </source>
</evidence>
<feature type="domain" description="Gamma-glutamylcyclotransferase AIG2-like" evidence="4">
    <location>
        <begin position="5"/>
        <end position="111"/>
    </location>
</feature>
<dbReference type="GO" id="GO:0061929">
    <property type="term" value="F:gamma-glutamylaminecyclotransferase activity"/>
    <property type="evidence" value="ECO:0007669"/>
    <property type="project" value="InterPro"/>
</dbReference>
<dbReference type="Proteomes" id="UP000758022">
    <property type="component" value="Unassembled WGS sequence"/>
</dbReference>
<proteinExistence type="inferred from homology"/>
<dbReference type="SUPFAM" id="SSF110857">
    <property type="entry name" value="Gamma-glutamyl cyclotransferase-like"/>
    <property type="match status" value="1"/>
</dbReference>